<dbReference type="RefSeq" id="WP_184092957.1">
    <property type="nucleotide sequence ID" value="NZ_AP023367.1"/>
</dbReference>
<gene>
    <name evidence="1" type="ORF">acsn021_12100</name>
</gene>
<proteinExistence type="predicted"/>
<reference evidence="1 2" key="1">
    <citation type="journal article" date="2016" name="Int. J. Syst. Evol. Microbiol.">
        <title>Descriptions of Anaerotaenia torta gen. nov., sp. nov. and Anaerocolumna cellulosilytica gen. nov., sp. nov. isolated from a methanogenic reactor of cattle waste.</title>
        <authorList>
            <person name="Uek A."/>
            <person name="Ohtaki Y."/>
            <person name="Kaku N."/>
            <person name="Ueki K."/>
        </authorList>
    </citation>
    <scope>NUCLEOTIDE SEQUENCE [LARGE SCALE GENOMIC DNA]</scope>
    <source>
        <strain evidence="1 2">SN021</strain>
    </source>
</reference>
<accession>A0A6S6R3D0</accession>
<dbReference type="EMBL" id="AP023367">
    <property type="protein sequence ID" value="BCJ93641.1"/>
    <property type="molecule type" value="Genomic_DNA"/>
</dbReference>
<dbReference type="KEGG" id="acel:acsn021_12100"/>
<organism evidence="1 2">
    <name type="scientific">Anaerocolumna cellulosilytica</name>
    <dbReference type="NCBI Taxonomy" id="433286"/>
    <lineage>
        <taxon>Bacteria</taxon>
        <taxon>Bacillati</taxon>
        <taxon>Bacillota</taxon>
        <taxon>Clostridia</taxon>
        <taxon>Lachnospirales</taxon>
        <taxon>Lachnospiraceae</taxon>
        <taxon>Anaerocolumna</taxon>
    </lineage>
</organism>
<evidence type="ECO:0000313" key="2">
    <source>
        <dbReference type="Proteomes" id="UP000515561"/>
    </source>
</evidence>
<keyword evidence="2" id="KW-1185">Reference proteome</keyword>
<protein>
    <submittedName>
        <fullName evidence="1">Uncharacterized protein</fullName>
    </submittedName>
</protein>
<evidence type="ECO:0000313" key="1">
    <source>
        <dbReference type="EMBL" id="BCJ93641.1"/>
    </source>
</evidence>
<sequence length="347" mass="38427">MNKKILKKAISIFICIILVLLPNINYANAASSKELVDNLDYLKLNKKILNEIDNNTAPEVIIENLSVDEINILQSAYETSTESTYTGFNGEVTNNPEIQIIDNLASEYYEYYVVYGELPKIDSEYTPLADNYLMDNNTFITTNSYAGDYSELMKQLGYTFTLSDIAMHLVQIGNYLNIGSALPFLNLVALIVGMGFIVIGTIAIAYSAVAVGANNLILQWYTNASVNLTLARQNTAAIIAQRENGAKYWRAYLANWGGLGGIRVGDPISLETAASLIRVNTMSTNVFTYDYFYAITAANAAYGYGASGPECHNSVYLLNFQHVHALLSPNINHHGKSHIFFAFPVYF</sequence>
<dbReference type="Proteomes" id="UP000515561">
    <property type="component" value="Chromosome"/>
</dbReference>
<dbReference type="AlphaFoldDB" id="A0A6S6R3D0"/>
<name>A0A6S6R3D0_9FIRM</name>